<evidence type="ECO:0000313" key="2">
    <source>
        <dbReference type="EMBL" id="OMH78834.1"/>
    </source>
</evidence>
<protein>
    <submittedName>
        <fullName evidence="2">Uncharacterized protein</fullName>
    </submittedName>
</protein>
<feature type="compositionally biased region" description="Low complexity" evidence="1">
    <location>
        <begin position="106"/>
        <end position="115"/>
    </location>
</feature>
<comment type="caution">
    <text evidence="2">The sequence shown here is derived from an EMBL/GenBank/DDBJ whole genome shotgun (WGS) entry which is preliminary data.</text>
</comment>
<keyword evidence="3" id="KW-1185">Reference proteome</keyword>
<feature type="region of interest" description="Disordered" evidence="1">
    <location>
        <begin position="247"/>
        <end position="268"/>
    </location>
</feature>
<dbReference type="Proteomes" id="UP000188320">
    <property type="component" value="Unassembled WGS sequence"/>
</dbReference>
<reference evidence="3" key="1">
    <citation type="submission" date="2017-01" db="EMBL/GenBank/DDBJ databases">
        <authorList>
            <person name="Wang Y."/>
            <person name="White M."/>
            <person name="Kvist S."/>
            <person name="Moncalvo J.-M."/>
        </authorList>
    </citation>
    <scope>NUCLEOTIDE SEQUENCE [LARGE SCALE GENOMIC DNA]</scope>
    <source>
        <strain evidence="3">COL-18-3</strain>
    </source>
</reference>
<dbReference type="EMBL" id="LSSK01001774">
    <property type="protein sequence ID" value="OMH78834.1"/>
    <property type="molecule type" value="Genomic_DNA"/>
</dbReference>
<accession>A0A1R1PCY4</accession>
<evidence type="ECO:0000313" key="3">
    <source>
        <dbReference type="Proteomes" id="UP000188320"/>
    </source>
</evidence>
<organism evidence="2 3">
    <name type="scientific">Zancudomyces culisetae</name>
    <name type="common">Gut fungus</name>
    <name type="synonym">Smittium culisetae</name>
    <dbReference type="NCBI Taxonomy" id="1213189"/>
    <lineage>
        <taxon>Eukaryota</taxon>
        <taxon>Fungi</taxon>
        <taxon>Fungi incertae sedis</taxon>
        <taxon>Zoopagomycota</taxon>
        <taxon>Kickxellomycotina</taxon>
        <taxon>Harpellomycetes</taxon>
        <taxon>Harpellales</taxon>
        <taxon>Legeriomycetaceae</taxon>
        <taxon>Zancudomyces</taxon>
    </lineage>
</organism>
<feature type="compositionally biased region" description="Basic and acidic residues" evidence="1">
    <location>
        <begin position="133"/>
        <end position="158"/>
    </location>
</feature>
<gene>
    <name evidence="2" type="ORF">AX774_g7768</name>
</gene>
<proteinExistence type="predicted"/>
<evidence type="ECO:0000256" key="1">
    <source>
        <dbReference type="SAM" id="MobiDB-lite"/>
    </source>
</evidence>
<name>A0A1R1PCY4_ZANCU</name>
<sequence length="268" mass="29758">MPYYAPPNHQPSMVYLKYGTKEQCNEWFGLFEAHLSSSNDDRFGMYSFVGGANDYKDEVGPAPKSQQASLIRQMESGGKDDWRLLKGIKYLSTRIERVTSPIQPLSSMASASPLSTRMLSLSPSSETLNSKRNSGDMDVTKNIQELDIKSPERPEKHVTPGLGEDSLSSPEKRHTRPKIASIERGKSGSNSHVGSPDSDTNVFALNLGLELDSIYGSVAHRGDTPVQELRTPDTLVDTSCELISQSKRTRVEENKQNHVENTRRDQVS</sequence>
<feature type="compositionally biased region" description="Polar residues" evidence="1">
    <location>
        <begin position="187"/>
        <end position="197"/>
    </location>
</feature>
<feature type="region of interest" description="Disordered" evidence="1">
    <location>
        <begin position="106"/>
        <end position="197"/>
    </location>
</feature>
<dbReference type="AlphaFoldDB" id="A0A1R1PCY4"/>
<feature type="compositionally biased region" description="Polar residues" evidence="1">
    <location>
        <begin position="117"/>
        <end position="132"/>
    </location>
</feature>
<feature type="compositionally biased region" description="Basic and acidic residues" evidence="1">
    <location>
        <begin position="249"/>
        <end position="268"/>
    </location>
</feature>